<accession>A0A1W0E7J1</accession>
<proteinExistence type="predicted"/>
<evidence type="ECO:0000313" key="2">
    <source>
        <dbReference type="Proteomes" id="UP000192758"/>
    </source>
</evidence>
<name>A0A1W0E7J1_9MICR</name>
<evidence type="ECO:0000313" key="1">
    <source>
        <dbReference type="EMBL" id="OQS55220.1"/>
    </source>
</evidence>
<dbReference type="EMBL" id="MNPJ01000013">
    <property type="protein sequence ID" value="OQS55220.1"/>
    <property type="molecule type" value="Genomic_DNA"/>
</dbReference>
<dbReference type="AlphaFoldDB" id="A0A1W0E7J1"/>
<keyword evidence="2" id="KW-1185">Reference proteome</keyword>
<dbReference type="Proteomes" id="UP000192758">
    <property type="component" value="Unassembled WGS sequence"/>
</dbReference>
<comment type="caution">
    <text evidence="1">The sequence shown here is derived from an EMBL/GenBank/DDBJ whole genome shotgun (WGS) entry which is preliminary data.</text>
</comment>
<dbReference type="VEuPathDB" id="MicrosporidiaDB:EHP00_1582"/>
<protein>
    <submittedName>
        <fullName evidence="1">Transposase</fullName>
    </submittedName>
</protein>
<dbReference type="Gene3D" id="3.30.420.10">
    <property type="entry name" value="Ribonuclease H-like superfamily/Ribonuclease H"/>
    <property type="match status" value="1"/>
</dbReference>
<reference evidence="1 2" key="1">
    <citation type="journal article" date="2017" name="Environ. Microbiol.">
        <title>Decay of the glycolytic pathway and adaptation to intranuclear parasitism within Enterocytozoonidae microsporidia.</title>
        <authorList>
            <person name="Wiredu Boakye D."/>
            <person name="Jaroenlak P."/>
            <person name="Prachumwat A."/>
            <person name="Williams T.A."/>
            <person name="Bateman K.S."/>
            <person name="Itsathitphaisarn O."/>
            <person name="Sritunyalucksana K."/>
            <person name="Paszkiewicz K.H."/>
            <person name="Moore K.A."/>
            <person name="Stentiford G.D."/>
            <person name="Williams B.A."/>
        </authorList>
    </citation>
    <scope>NUCLEOTIDE SEQUENCE [LARGE SCALE GENOMIC DNA]</scope>
    <source>
        <strain evidence="1 2">TH1</strain>
    </source>
</reference>
<dbReference type="OrthoDB" id="2904555at2759"/>
<gene>
    <name evidence="1" type="ORF">EHP00_1582</name>
</gene>
<dbReference type="InterPro" id="IPR036397">
    <property type="entry name" value="RNaseH_sf"/>
</dbReference>
<organism evidence="1 2">
    <name type="scientific">Ecytonucleospora hepatopenaei</name>
    <dbReference type="NCBI Taxonomy" id="646526"/>
    <lineage>
        <taxon>Eukaryota</taxon>
        <taxon>Fungi</taxon>
        <taxon>Fungi incertae sedis</taxon>
        <taxon>Microsporidia</taxon>
        <taxon>Enterocytozoonidae</taxon>
        <taxon>Ecytonucleospora</taxon>
    </lineage>
</organism>
<dbReference type="GO" id="GO:0003676">
    <property type="term" value="F:nucleic acid binding"/>
    <property type="evidence" value="ECO:0007669"/>
    <property type="project" value="InterPro"/>
</dbReference>
<sequence>MSDRLRGLTILGLGGSAGNSENLKGTVKFGGGKIMVWDCFSSQGVGNLVRIDGKMDSKQHLSILRNNLEESIEKLKFLIRSFSKTMTQNTLVA</sequence>